<protein>
    <submittedName>
        <fullName evidence="5">Nucleoside diphosphate hydrolase</fullName>
        <ecNumber evidence="5">3.-.-.-</ecNumber>
        <ecNumber evidence="5">3.6.1.-</ecNumber>
    </submittedName>
</protein>
<dbReference type="CDD" id="cd24156">
    <property type="entry name" value="NUDIX_ADPRase_NudE"/>
    <property type="match status" value="1"/>
</dbReference>
<reference evidence="5 6" key="1">
    <citation type="submission" date="2016-04" db="EMBL/GenBank/DDBJ databases">
        <title>ATOL: Assembling a taxonomically balanced genome-scale reconstruction of the evolutionary history of the Enterobacteriaceae.</title>
        <authorList>
            <person name="Plunkett G.III."/>
            <person name="Neeno-Eckwall E.C."/>
            <person name="Glasner J.D."/>
            <person name="Perna N.T."/>
        </authorList>
    </citation>
    <scope>NUCLEOTIDE SEQUENCE [LARGE SCALE GENOMIC DNA]</scope>
    <source>
        <strain evidence="5 6">ATCC 35613</strain>
    </source>
</reference>
<dbReference type="InterPro" id="IPR000086">
    <property type="entry name" value="NUDIX_hydrolase_dom"/>
</dbReference>
<keyword evidence="6" id="KW-1185">Reference proteome</keyword>
<dbReference type="PATRIC" id="fig|1354272.4.peg.2262"/>
<evidence type="ECO:0000259" key="4">
    <source>
        <dbReference type="PROSITE" id="PS51462"/>
    </source>
</evidence>
<comment type="cofactor">
    <cofactor evidence="1">
        <name>Mg(2+)</name>
        <dbReference type="ChEBI" id="CHEBI:18420"/>
    </cofactor>
</comment>
<dbReference type="Proteomes" id="UP000078224">
    <property type="component" value="Unassembled WGS sequence"/>
</dbReference>
<evidence type="ECO:0000256" key="3">
    <source>
        <dbReference type="ARBA" id="ARBA00022801"/>
    </source>
</evidence>
<comment type="subunit">
    <text evidence="2">Homodimer.</text>
</comment>
<dbReference type="PANTHER" id="PTHR11839:SF12">
    <property type="entry name" value="ADP COMPOUNDS HYDROLASE NUDE"/>
    <property type="match status" value="1"/>
</dbReference>
<evidence type="ECO:0000313" key="5">
    <source>
        <dbReference type="EMBL" id="OAT51288.1"/>
    </source>
</evidence>
<gene>
    <name evidence="5" type="ORF">M998_2224</name>
</gene>
<evidence type="ECO:0000256" key="1">
    <source>
        <dbReference type="ARBA" id="ARBA00001946"/>
    </source>
</evidence>
<dbReference type="GO" id="GO:0019693">
    <property type="term" value="P:ribose phosphate metabolic process"/>
    <property type="evidence" value="ECO:0007669"/>
    <property type="project" value="TreeGrafter"/>
</dbReference>
<dbReference type="FunFam" id="3.90.79.10:FF:000006">
    <property type="entry name" value="ADP compounds hydrolase NudE"/>
    <property type="match status" value="1"/>
</dbReference>
<dbReference type="PANTHER" id="PTHR11839">
    <property type="entry name" value="UDP/ADP-SUGAR PYROPHOSPHATASE"/>
    <property type="match status" value="1"/>
</dbReference>
<accession>A0A1B7JTQ0</accession>
<dbReference type="OrthoDB" id="9806150at2"/>
<dbReference type="Pfam" id="PF00293">
    <property type="entry name" value="NUDIX"/>
    <property type="match status" value="1"/>
</dbReference>
<dbReference type="PROSITE" id="PS51462">
    <property type="entry name" value="NUDIX"/>
    <property type="match status" value="1"/>
</dbReference>
<proteinExistence type="predicted"/>
<dbReference type="NCBIfam" id="NF008736">
    <property type="entry name" value="PRK11762.1"/>
    <property type="match status" value="1"/>
</dbReference>
<dbReference type="InterPro" id="IPR015797">
    <property type="entry name" value="NUDIX_hydrolase-like_dom_sf"/>
</dbReference>
<feature type="domain" description="Nudix hydrolase" evidence="4">
    <location>
        <begin position="44"/>
        <end position="171"/>
    </location>
</feature>
<comment type="caution">
    <text evidence="5">The sequence shown here is derived from an EMBL/GenBank/DDBJ whole genome shotgun (WGS) entry which is preliminary data.</text>
</comment>
<dbReference type="SUPFAM" id="SSF55811">
    <property type="entry name" value="Nudix"/>
    <property type="match status" value="1"/>
</dbReference>
<dbReference type="EC" id="3.-.-.-" evidence="5"/>
<dbReference type="AlphaFoldDB" id="A0A1B7JTQ0"/>
<organism evidence="5 6">
    <name type="scientific">Providencia heimbachae ATCC 35613</name>
    <dbReference type="NCBI Taxonomy" id="1354272"/>
    <lineage>
        <taxon>Bacteria</taxon>
        <taxon>Pseudomonadati</taxon>
        <taxon>Pseudomonadota</taxon>
        <taxon>Gammaproteobacteria</taxon>
        <taxon>Enterobacterales</taxon>
        <taxon>Morganellaceae</taxon>
        <taxon>Providencia</taxon>
    </lineage>
</organism>
<dbReference type="EC" id="3.6.1.-" evidence="5"/>
<sequence length="185" mass="21199">MTELKMPKILNIQDVAKSKLFSIQSVDLEFSNGEKRVYERMRPAKREAVLIVPIIDDQLILIREYAVGIENYELGFPKGAIDPGEVPLEAAQRELKEEIGYGAHDIIQLAKLTMSPSYFSSKMNILIAQNLYNEKLEGDEPEPLQQVRWPIANMMALLDHPDFNEARNISALFYVERYLKNITSK</sequence>
<dbReference type="GO" id="GO:0005829">
    <property type="term" value="C:cytosol"/>
    <property type="evidence" value="ECO:0007669"/>
    <property type="project" value="TreeGrafter"/>
</dbReference>
<dbReference type="EMBL" id="LXEW01000032">
    <property type="protein sequence ID" value="OAT51288.1"/>
    <property type="molecule type" value="Genomic_DNA"/>
</dbReference>
<dbReference type="InterPro" id="IPR020084">
    <property type="entry name" value="NUDIX_hydrolase_CS"/>
</dbReference>
<dbReference type="RefSeq" id="WP_068438969.1">
    <property type="nucleotide sequence ID" value="NZ_LXEW01000032.1"/>
</dbReference>
<dbReference type="GO" id="GO:0019144">
    <property type="term" value="F:ADP-sugar diphosphatase activity"/>
    <property type="evidence" value="ECO:0007669"/>
    <property type="project" value="TreeGrafter"/>
</dbReference>
<dbReference type="GO" id="GO:0006753">
    <property type="term" value="P:nucleoside phosphate metabolic process"/>
    <property type="evidence" value="ECO:0007669"/>
    <property type="project" value="TreeGrafter"/>
</dbReference>
<evidence type="ECO:0000313" key="6">
    <source>
        <dbReference type="Proteomes" id="UP000078224"/>
    </source>
</evidence>
<keyword evidence="3 5" id="KW-0378">Hydrolase</keyword>
<dbReference type="Gene3D" id="3.90.79.10">
    <property type="entry name" value="Nucleoside Triphosphate Pyrophosphohydrolase"/>
    <property type="match status" value="1"/>
</dbReference>
<dbReference type="PROSITE" id="PS00893">
    <property type="entry name" value="NUDIX_BOX"/>
    <property type="match status" value="1"/>
</dbReference>
<evidence type="ECO:0000256" key="2">
    <source>
        <dbReference type="ARBA" id="ARBA00011738"/>
    </source>
</evidence>
<name>A0A1B7JTQ0_9GAMM</name>